<dbReference type="EMBL" id="JAUHHV010000001">
    <property type="protein sequence ID" value="KAK1439907.1"/>
    <property type="molecule type" value="Genomic_DNA"/>
</dbReference>
<organism evidence="1 2">
    <name type="scientific">Tagetes erecta</name>
    <name type="common">African marigold</name>
    <dbReference type="NCBI Taxonomy" id="13708"/>
    <lineage>
        <taxon>Eukaryota</taxon>
        <taxon>Viridiplantae</taxon>
        <taxon>Streptophyta</taxon>
        <taxon>Embryophyta</taxon>
        <taxon>Tracheophyta</taxon>
        <taxon>Spermatophyta</taxon>
        <taxon>Magnoliopsida</taxon>
        <taxon>eudicotyledons</taxon>
        <taxon>Gunneridae</taxon>
        <taxon>Pentapetalae</taxon>
        <taxon>asterids</taxon>
        <taxon>campanulids</taxon>
        <taxon>Asterales</taxon>
        <taxon>Asteraceae</taxon>
        <taxon>Asteroideae</taxon>
        <taxon>Heliantheae alliance</taxon>
        <taxon>Tageteae</taxon>
        <taxon>Tagetes</taxon>
    </lineage>
</organism>
<gene>
    <name evidence="1" type="ORF">QVD17_05732</name>
</gene>
<name>A0AAD8PBQ5_TARER</name>
<evidence type="ECO:0000313" key="1">
    <source>
        <dbReference type="EMBL" id="KAK1439907.1"/>
    </source>
</evidence>
<dbReference type="AlphaFoldDB" id="A0AAD8PBQ5"/>
<proteinExistence type="predicted"/>
<comment type="caution">
    <text evidence="1">The sequence shown here is derived from an EMBL/GenBank/DDBJ whole genome shotgun (WGS) entry which is preliminary data.</text>
</comment>
<keyword evidence="2" id="KW-1185">Reference proteome</keyword>
<reference evidence="1" key="1">
    <citation type="journal article" date="2023" name="bioRxiv">
        <title>Improved chromosome-level genome assembly for marigold (Tagetes erecta).</title>
        <authorList>
            <person name="Jiang F."/>
            <person name="Yuan L."/>
            <person name="Wang S."/>
            <person name="Wang H."/>
            <person name="Xu D."/>
            <person name="Wang A."/>
            <person name="Fan W."/>
        </authorList>
    </citation>
    <scope>NUCLEOTIDE SEQUENCE</scope>
    <source>
        <strain evidence="1">WSJ</strain>
        <tissue evidence="1">Leaf</tissue>
    </source>
</reference>
<sequence length="89" mass="10048">MFESLTLSDSKGKDFMEERTNITKHARSVIYILSRLPIQESNEVFVLNDGRRSSGGFIYFSSSSLNMVAFKPSFHSSMVLLSALIYSET</sequence>
<protein>
    <submittedName>
        <fullName evidence="1">Uncharacterized protein</fullName>
    </submittedName>
</protein>
<dbReference type="Proteomes" id="UP001229421">
    <property type="component" value="Unassembled WGS sequence"/>
</dbReference>
<evidence type="ECO:0000313" key="2">
    <source>
        <dbReference type="Proteomes" id="UP001229421"/>
    </source>
</evidence>
<accession>A0AAD8PBQ5</accession>